<evidence type="ECO:0000259" key="12">
    <source>
        <dbReference type="Pfam" id="PF02225"/>
    </source>
</evidence>
<dbReference type="CDD" id="cd02120">
    <property type="entry name" value="PA_subtilisin_like"/>
    <property type="match status" value="1"/>
</dbReference>
<evidence type="ECO:0000256" key="4">
    <source>
        <dbReference type="ARBA" id="ARBA00022729"/>
    </source>
</evidence>
<comment type="subcellular location">
    <subcellularLocation>
        <location evidence="1">Secreted</location>
    </subcellularLocation>
</comment>
<evidence type="ECO:0000256" key="2">
    <source>
        <dbReference type="ARBA" id="ARBA00011073"/>
    </source>
</evidence>
<dbReference type="InterPro" id="IPR003137">
    <property type="entry name" value="PA_domain"/>
</dbReference>
<dbReference type="Proteomes" id="UP000594263">
    <property type="component" value="Unplaced"/>
</dbReference>
<dbReference type="FunFam" id="3.40.50.200:FF:000006">
    <property type="entry name" value="Subtilisin-like protease SBT1.5"/>
    <property type="match status" value="1"/>
</dbReference>
<dbReference type="Pfam" id="PF02225">
    <property type="entry name" value="PA"/>
    <property type="match status" value="1"/>
</dbReference>
<proteinExistence type="inferred from homology"/>
<dbReference type="SUPFAM" id="SSF52743">
    <property type="entry name" value="Subtilisin-like"/>
    <property type="match status" value="1"/>
</dbReference>
<keyword evidence="5 9" id="KW-0378">Hydrolase</keyword>
<dbReference type="InterPro" id="IPR034197">
    <property type="entry name" value="Peptidases_S8_3"/>
</dbReference>
<dbReference type="PANTHER" id="PTHR10795">
    <property type="entry name" value="PROPROTEIN CONVERTASE SUBTILISIN/KEXIN"/>
    <property type="match status" value="1"/>
</dbReference>
<dbReference type="AlphaFoldDB" id="A0A7N0U150"/>
<name>A0A7N0U150_KALFE</name>
<protein>
    <submittedName>
        <fullName evidence="15">Uncharacterized protein</fullName>
    </submittedName>
</protein>
<evidence type="ECO:0000313" key="16">
    <source>
        <dbReference type="Proteomes" id="UP000594263"/>
    </source>
</evidence>
<evidence type="ECO:0000256" key="3">
    <source>
        <dbReference type="ARBA" id="ARBA00022670"/>
    </source>
</evidence>
<reference evidence="15" key="1">
    <citation type="submission" date="2021-01" db="UniProtKB">
        <authorList>
            <consortium name="EnsemblPlants"/>
        </authorList>
    </citation>
    <scope>IDENTIFICATION</scope>
</reference>
<accession>A0A7N0U150</accession>
<evidence type="ECO:0000256" key="1">
    <source>
        <dbReference type="ARBA" id="ARBA00004613"/>
    </source>
</evidence>
<dbReference type="GO" id="GO:0006508">
    <property type="term" value="P:proteolysis"/>
    <property type="evidence" value="ECO:0007669"/>
    <property type="project" value="UniProtKB-KW"/>
</dbReference>
<keyword evidence="4 10" id="KW-0732">Signal</keyword>
<dbReference type="Pfam" id="PF17766">
    <property type="entry name" value="fn3_6"/>
    <property type="match status" value="1"/>
</dbReference>
<feature type="domain" description="Subtilisin-like protease fibronectin type-III" evidence="14">
    <location>
        <begin position="652"/>
        <end position="749"/>
    </location>
</feature>
<dbReference type="Gene3D" id="3.30.70.80">
    <property type="entry name" value="Peptidase S8 propeptide/proteinase inhibitor I9"/>
    <property type="match status" value="1"/>
</dbReference>
<dbReference type="CDD" id="cd04852">
    <property type="entry name" value="Peptidases_S8_3"/>
    <property type="match status" value="1"/>
</dbReference>
<evidence type="ECO:0000256" key="8">
    <source>
        <dbReference type="PIRSR" id="PIRSR615500-1"/>
    </source>
</evidence>
<comment type="similarity">
    <text evidence="2 9">Belongs to the peptidase S8 family.</text>
</comment>
<dbReference type="GO" id="GO:0004252">
    <property type="term" value="F:serine-type endopeptidase activity"/>
    <property type="evidence" value="ECO:0007669"/>
    <property type="project" value="UniProtKB-UniRule"/>
</dbReference>
<feature type="active site" description="Charge relay system" evidence="8 9">
    <location>
        <position position="214"/>
    </location>
</feature>
<dbReference type="FunFam" id="3.50.30.30:FF:000005">
    <property type="entry name" value="subtilisin-like protease SBT1.5"/>
    <property type="match status" value="1"/>
</dbReference>
<evidence type="ECO:0000256" key="9">
    <source>
        <dbReference type="PROSITE-ProRule" id="PRU01240"/>
    </source>
</evidence>
<dbReference type="InterPro" id="IPR010259">
    <property type="entry name" value="S8pro/Inhibitor_I9"/>
</dbReference>
<feature type="signal peptide" evidence="10">
    <location>
        <begin position="1"/>
        <end position="19"/>
    </location>
</feature>
<sequence>MATTLILLALICTFSCTAASKARLGFVKRGAAESGRSSSSSTGLQTYIVHVTKPETFASTEEDLESFHRSFLPTSTESSGQEERLVYSYQHVASGFAARLTQEEAEELLLKDGVVSTRAARMLSLHTTHTPDFLGLQQNVGLWKNSSFGKGVIIGLMDTGILPTHPSFNDDDMPSPPAKWKGKCEFASCNKKLIGARNFNSFTKGQPPVDDVGHGTHTASTAGGAFVQGANLFGNAEGTAAGMAPHAHLAMYKVCSETCSESDILAGMDAAIEDGVDILSLSLGGPSYPFFDDSIAVGAFAAIQKGIVVSCAAGNSGPISSSVSNEAPWILTVGASTVDRAIRSTVKLGNGAEYDGESLFQPKDFPATQLPLVFPGQGSSNPDVAVCAGSLNSSEVSGKIVLCQSGGPIGLVAKGQVVKEAGGAAMILMNEETFGYTTFALAQVLPASGIAFADGDSVLAYINSTAAPTAALEFKGTVLGVKTAPAVSFFSSRGPAEQTPGILKPDIIGPGVNILAAWPFQLDNSSTSAAFNIISGTSMACPHLSGIAALLKSSHPDWTPAAIRSAIMTSADTLNLGKKPIPDQTLTPADLFATGAGHVNPSKANDPGLIYDVQPDDYLPLLCGLGYTDSQIATIAQKTVNCSTLTPIPQAELNYPSFSIKLGSTPQTYSRTFTNVGKPASFYNIQVVSPLGVDVSTDIQEVKFSALGQTATYKVTFTRAGGGSSQTHAQGSLSWVSDDGYSVRSPIMVTFI</sequence>
<dbReference type="Pfam" id="PF00082">
    <property type="entry name" value="Peptidase_S8"/>
    <property type="match status" value="1"/>
</dbReference>
<dbReference type="PROSITE" id="PS00136">
    <property type="entry name" value="SUBTILASE_ASP"/>
    <property type="match status" value="1"/>
</dbReference>
<dbReference type="InterPro" id="IPR036852">
    <property type="entry name" value="Peptidase_S8/S53_dom_sf"/>
</dbReference>
<evidence type="ECO:0000256" key="6">
    <source>
        <dbReference type="ARBA" id="ARBA00022825"/>
    </source>
</evidence>
<dbReference type="Gene3D" id="3.40.50.200">
    <property type="entry name" value="Peptidase S8/S53 domain"/>
    <property type="match status" value="1"/>
</dbReference>
<dbReference type="OMA" id="YSTYRVE"/>
<keyword evidence="3 9" id="KW-0645">Protease</keyword>
<dbReference type="InterPro" id="IPR041469">
    <property type="entry name" value="Subtilisin-like_FN3"/>
</dbReference>
<dbReference type="Gramene" id="Kaladp0050s0207.1.v1.1">
    <property type="protein sequence ID" value="Kaladp0050s0207.1.v1.1.CDS.1"/>
    <property type="gene ID" value="Kaladp0050s0207.v1.1"/>
</dbReference>
<dbReference type="InterPro" id="IPR023827">
    <property type="entry name" value="Peptidase_S8_Asp-AS"/>
</dbReference>
<dbReference type="EnsemblPlants" id="Kaladp0050s0207.1.v1.1">
    <property type="protein sequence ID" value="Kaladp0050s0207.1.v1.1.CDS.1"/>
    <property type="gene ID" value="Kaladp0050s0207.v1.1"/>
</dbReference>
<feature type="chain" id="PRO_5029804913" evidence="10">
    <location>
        <begin position="20"/>
        <end position="752"/>
    </location>
</feature>
<dbReference type="InterPro" id="IPR037045">
    <property type="entry name" value="S8pro/Inhibitor_I9_sf"/>
</dbReference>
<evidence type="ECO:0000259" key="13">
    <source>
        <dbReference type="Pfam" id="PF05922"/>
    </source>
</evidence>
<dbReference type="InterPro" id="IPR000209">
    <property type="entry name" value="Peptidase_S8/S53_dom"/>
</dbReference>
<evidence type="ECO:0000256" key="5">
    <source>
        <dbReference type="ARBA" id="ARBA00022801"/>
    </source>
</evidence>
<evidence type="ECO:0000256" key="7">
    <source>
        <dbReference type="ARBA" id="ARBA00023180"/>
    </source>
</evidence>
<dbReference type="PRINTS" id="PR00723">
    <property type="entry name" value="SUBTILISIN"/>
</dbReference>
<feature type="active site" description="Charge relay system" evidence="8 9">
    <location>
        <position position="158"/>
    </location>
</feature>
<keyword evidence="6 9" id="KW-0720">Serine protease</keyword>
<feature type="active site" description="Charge relay system" evidence="8 9">
    <location>
        <position position="538"/>
    </location>
</feature>
<dbReference type="InterPro" id="IPR015500">
    <property type="entry name" value="Peptidase_S8_subtilisin-rel"/>
</dbReference>
<keyword evidence="7" id="KW-0325">Glycoprotein</keyword>
<dbReference type="InterPro" id="IPR045051">
    <property type="entry name" value="SBT"/>
</dbReference>
<evidence type="ECO:0000259" key="14">
    <source>
        <dbReference type="Pfam" id="PF17766"/>
    </source>
</evidence>
<evidence type="ECO:0000313" key="15">
    <source>
        <dbReference type="EnsemblPlants" id="Kaladp0050s0207.1.v1.1.CDS.1"/>
    </source>
</evidence>
<organism evidence="15 16">
    <name type="scientific">Kalanchoe fedtschenkoi</name>
    <name type="common">Lavender scallops</name>
    <name type="synonym">South American air plant</name>
    <dbReference type="NCBI Taxonomy" id="63787"/>
    <lineage>
        <taxon>Eukaryota</taxon>
        <taxon>Viridiplantae</taxon>
        <taxon>Streptophyta</taxon>
        <taxon>Embryophyta</taxon>
        <taxon>Tracheophyta</taxon>
        <taxon>Spermatophyta</taxon>
        <taxon>Magnoliopsida</taxon>
        <taxon>eudicotyledons</taxon>
        <taxon>Gunneridae</taxon>
        <taxon>Pentapetalae</taxon>
        <taxon>Saxifragales</taxon>
        <taxon>Crassulaceae</taxon>
        <taxon>Kalanchoe</taxon>
    </lineage>
</organism>
<feature type="domain" description="PA" evidence="12">
    <location>
        <begin position="371"/>
        <end position="457"/>
    </location>
</feature>
<dbReference type="Pfam" id="PF05922">
    <property type="entry name" value="Inhibitor_I9"/>
    <property type="match status" value="1"/>
</dbReference>
<feature type="domain" description="Inhibitor I9" evidence="13">
    <location>
        <begin position="46"/>
        <end position="117"/>
    </location>
</feature>
<dbReference type="GO" id="GO:0005576">
    <property type="term" value="C:extracellular region"/>
    <property type="evidence" value="ECO:0007669"/>
    <property type="project" value="UniProtKB-SubCell"/>
</dbReference>
<dbReference type="Gene3D" id="2.60.40.2310">
    <property type="match status" value="1"/>
</dbReference>
<dbReference type="Gene3D" id="3.50.30.30">
    <property type="match status" value="1"/>
</dbReference>
<feature type="domain" description="Peptidase S8/S53" evidence="11">
    <location>
        <begin position="149"/>
        <end position="574"/>
    </location>
</feature>
<evidence type="ECO:0000256" key="10">
    <source>
        <dbReference type="SAM" id="SignalP"/>
    </source>
</evidence>
<keyword evidence="16" id="KW-1185">Reference proteome</keyword>
<evidence type="ECO:0000259" key="11">
    <source>
        <dbReference type="Pfam" id="PF00082"/>
    </source>
</evidence>
<dbReference type="PROSITE" id="PS51892">
    <property type="entry name" value="SUBTILASE"/>
    <property type="match status" value="1"/>
</dbReference>